<organism evidence="1">
    <name type="scientific">Bacillus phage phiBTP1</name>
    <dbReference type="NCBI Taxonomy" id="1308894"/>
    <lineage>
        <taxon>Viruses</taxon>
        <taxon>Duplodnaviria</taxon>
        <taxon>Heunggongvirae</taxon>
        <taxon>Uroviricota</taxon>
        <taxon>Caudoviricetes</taxon>
    </lineage>
</organism>
<proteinExistence type="predicted"/>
<gene>
    <name evidence="1" type="ORF">BTP1_56</name>
</gene>
<evidence type="ECO:0000313" key="1">
    <source>
        <dbReference type="EMBL" id="AGM61404.1"/>
    </source>
</evidence>
<protein>
    <submittedName>
        <fullName evidence="1">Uncharacterized protein</fullName>
    </submittedName>
</protein>
<accession>R9RVQ4</accession>
<sequence length="60" mass="6990">MEGLKVIENIKLAIQCLEEVVKEDVGRLTSQSHIACYNRWVGELRAYRRILKMLEDEQNG</sequence>
<reference evidence="1" key="1">
    <citation type="submission" date="2013-02" db="EMBL/GenBank/DDBJ databases">
        <title>Discovery, Isolation, and Characterization of Bacteriophage Specific for Bacterial Pathogens Targeting Humans.</title>
        <authorList>
            <person name="Abdalla M."/>
            <person name="Thurlow D."/>
        </authorList>
    </citation>
    <scope>NUCLEOTIDE SEQUENCE</scope>
</reference>
<dbReference type="EMBL" id="KC571522">
    <property type="protein sequence ID" value="AGM61404.1"/>
    <property type="molecule type" value="Genomic_DNA"/>
</dbReference>
<name>R9RVQ4_9CAUD</name>